<accession>A0A812P5P4</accession>
<evidence type="ECO:0000313" key="2">
    <source>
        <dbReference type="EMBL" id="CAE7329937.1"/>
    </source>
</evidence>
<feature type="region of interest" description="Disordered" evidence="1">
    <location>
        <begin position="21"/>
        <end position="89"/>
    </location>
</feature>
<feature type="non-terminal residue" evidence="2">
    <location>
        <position position="1"/>
    </location>
</feature>
<protein>
    <submittedName>
        <fullName evidence="2">Uncharacterized protein</fullName>
    </submittedName>
</protein>
<sequence>EGLAVPGVMWGAVQAQQHYGWPQQAAWHGSAAPPPPPPGQSAARPAGGHVPVTGVSKAGGISGQSKSAGPPPPASANMTKAGAPPPPPQ</sequence>
<organism evidence="2 3">
    <name type="scientific">Symbiodinium necroappetens</name>
    <dbReference type="NCBI Taxonomy" id="1628268"/>
    <lineage>
        <taxon>Eukaryota</taxon>
        <taxon>Sar</taxon>
        <taxon>Alveolata</taxon>
        <taxon>Dinophyceae</taxon>
        <taxon>Suessiales</taxon>
        <taxon>Symbiodiniaceae</taxon>
        <taxon>Symbiodinium</taxon>
    </lineage>
</organism>
<dbReference type="EMBL" id="CAJNJA010013812">
    <property type="protein sequence ID" value="CAE7329937.1"/>
    <property type="molecule type" value="Genomic_DNA"/>
</dbReference>
<dbReference type="AlphaFoldDB" id="A0A812P5P4"/>
<feature type="non-terminal residue" evidence="2">
    <location>
        <position position="89"/>
    </location>
</feature>
<dbReference type="Proteomes" id="UP000601435">
    <property type="component" value="Unassembled WGS sequence"/>
</dbReference>
<proteinExistence type="predicted"/>
<keyword evidence="3" id="KW-1185">Reference proteome</keyword>
<name>A0A812P5P4_9DINO</name>
<evidence type="ECO:0000313" key="3">
    <source>
        <dbReference type="Proteomes" id="UP000601435"/>
    </source>
</evidence>
<comment type="caution">
    <text evidence="2">The sequence shown here is derived from an EMBL/GenBank/DDBJ whole genome shotgun (WGS) entry which is preliminary data.</text>
</comment>
<evidence type="ECO:0000256" key="1">
    <source>
        <dbReference type="SAM" id="MobiDB-lite"/>
    </source>
</evidence>
<gene>
    <name evidence="2" type="ORF">SNEC2469_LOCUS8357</name>
</gene>
<reference evidence="2" key="1">
    <citation type="submission" date="2021-02" db="EMBL/GenBank/DDBJ databases">
        <authorList>
            <person name="Dougan E. K."/>
            <person name="Rhodes N."/>
            <person name="Thang M."/>
            <person name="Chan C."/>
        </authorList>
    </citation>
    <scope>NUCLEOTIDE SEQUENCE</scope>
</reference>